<dbReference type="PANTHER" id="PTHR31313">
    <property type="entry name" value="TY1 ENHANCER ACTIVATOR"/>
    <property type="match status" value="1"/>
</dbReference>
<keyword evidence="6" id="KW-0539">Nucleus</keyword>
<keyword evidence="3" id="KW-0805">Transcription regulation</keyword>
<evidence type="ECO:0000256" key="2">
    <source>
        <dbReference type="ARBA" id="ARBA00022833"/>
    </source>
</evidence>
<keyword evidence="2" id="KW-0862">Zinc</keyword>
<reference evidence="9 10" key="1">
    <citation type="journal article" date="2018" name="IMA Fungus">
        <title>IMA Genome-F 9: Draft genome sequence of Annulohypoxylon stygium, Aspergillus mulundensis, Berkeleyomyces basicola (syn. Thielaviopsis basicola), Ceratocystis smalleyi, two Cercospora beticola strains, Coleophoma cylindrospora, Fusarium fracticaudum, Phialophora cf. hyalina, and Morchella septimelata.</title>
        <authorList>
            <person name="Wingfield B.D."/>
            <person name="Bills G.F."/>
            <person name="Dong Y."/>
            <person name="Huang W."/>
            <person name="Nel W.J."/>
            <person name="Swalarsk-Parry B.S."/>
            <person name="Vaghefi N."/>
            <person name="Wilken P.M."/>
            <person name="An Z."/>
            <person name="de Beer Z.W."/>
            <person name="De Vos L."/>
            <person name="Chen L."/>
            <person name="Duong T.A."/>
            <person name="Gao Y."/>
            <person name="Hammerbacher A."/>
            <person name="Kikkert J.R."/>
            <person name="Li Y."/>
            <person name="Li H."/>
            <person name="Li K."/>
            <person name="Li Q."/>
            <person name="Liu X."/>
            <person name="Ma X."/>
            <person name="Naidoo K."/>
            <person name="Pethybridge S.J."/>
            <person name="Sun J."/>
            <person name="Steenkamp E.T."/>
            <person name="van der Nest M.A."/>
            <person name="van Wyk S."/>
            <person name="Wingfield M.J."/>
            <person name="Xiong C."/>
            <person name="Yue Q."/>
            <person name="Zhang X."/>
        </authorList>
    </citation>
    <scope>NUCLEOTIDE SEQUENCE [LARGE SCALE GENOMIC DNA]</scope>
    <source>
        <strain evidence="9 10">DSM 5745</strain>
    </source>
</reference>
<dbReference type="EMBL" id="PVWQ01000011">
    <property type="protein sequence ID" value="RDW68871.1"/>
    <property type="molecule type" value="Genomic_DNA"/>
</dbReference>
<keyword evidence="5" id="KW-0804">Transcription</keyword>
<evidence type="ECO:0000256" key="4">
    <source>
        <dbReference type="ARBA" id="ARBA00023125"/>
    </source>
</evidence>
<dbReference type="AlphaFoldDB" id="A0A3D8R4L7"/>
<feature type="region of interest" description="Disordered" evidence="7">
    <location>
        <begin position="1"/>
        <end position="32"/>
    </location>
</feature>
<dbReference type="CDD" id="cd12148">
    <property type="entry name" value="fungal_TF_MHR"/>
    <property type="match status" value="1"/>
</dbReference>
<keyword evidence="4" id="KW-0238">DNA-binding</keyword>
<dbReference type="STRING" id="1810919.A0A3D8R4L7"/>
<evidence type="ECO:0000256" key="3">
    <source>
        <dbReference type="ARBA" id="ARBA00023015"/>
    </source>
</evidence>
<dbReference type="PANTHER" id="PTHR31313:SF81">
    <property type="entry name" value="TY1 ENHANCER ACTIVATOR"/>
    <property type="match status" value="1"/>
</dbReference>
<dbReference type="SMART" id="SM00906">
    <property type="entry name" value="Fungal_trans"/>
    <property type="match status" value="1"/>
</dbReference>
<organism evidence="9 10">
    <name type="scientific">Aspergillus mulundensis</name>
    <dbReference type="NCBI Taxonomy" id="1810919"/>
    <lineage>
        <taxon>Eukaryota</taxon>
        <taxon>Fungi</taxon>
        <taxon>Dikarya</taxon>
        <taxon>Ascomycota</taxon>
        <taxon>Pezizomycotina</taxon>
        <taxon>Eurotiomycetes</taxon>
        <taxon>Eurotiomycetidae</taxon>
        <taxon>Eurotiales</taxon>
        <taxon>Aspergillaceae</taxon>
        <taxon>Aspergillus</taxon>
        <taxon>Aspergillus subgen. Nidulantes</taxon>
    </lineage>
</organism>
<dbReference type="GO" id="GO:0006351">
    <property type="term" value="P:DNA-templated transcription"/>
    <property type="evidence" value="ECO:0007669"/>
    <property type="project" value="InterPro"/>
</dbReference>
<evidence type="ECO:0000256" key="6">
    <source>
        <dbReference type="ARBA" id="ARBA00023242"/>
    </source>
</evidence>
<feature type="region of interest" description="Disordered" evidence="7">
    <location>
        <begin position="66"/>
        <end position="93"/>
    </location>
</feature>
<comment type="caution">
    <text evidence="9">The sequence shown here is derived from an EMBL/GenBank/DDBJ whole genome shotgun (WGS) entry which is preliminary data.</text>
</comment>
<dbReference type="OrthoDB" id="2154091at2759"/>
<evidence type="ECO:0000256" key="7">
    <source>
        <dbReference type="SAM" id="MobiDB-lite"/>
    </source>
</evidence>
<accession>A0A3D8R4L7</accession>
<sequence length="511" mass="57236">MGLVYASPQERESRLKSFTTTAGPSTKVEPDRSTRMFQLVQRQASLQPGPGGSLIYHGPTSIHHSWPSPPLSRPFSAGSTSTRNSKTNPPCPTSSYDSITKIAGFNIAEEEVAITNGLLLFFKWQYSHSMFIYREAFLRDHFGDRQNSKYWSPDLLLAICALGLQMSSDPGERDLGSRFYTTAESVCIVSGLTQPSILMVQTILCLAFYCLGQGDFSKSWGLQVHICIAFRMAQDLGFQKDPADWILHDFTITTSEDIEIRRRIYWGCYNSDKLISLILGRPVQLPWHDASVAQTDVLPDFPQMHHWLPAGFSNDTKNPGQLASLVLCFREQIRLSRNIESVLTGLTMQGAAPDEIEWEGCVADLSVKLYKWLESLPLPARWNRWEPCSASLLPSIAVLHTLIALNFDQAEQDISLDTTRPSKAKDICLSSAHAITCLVRKYRQQHGLRYAPIVLVYGISQASRSLRTFSAGHDETEYLYSMLEECQETWGLARDGVGLVRCGQGPAQRED</sequence>
<protein>
    <recommendedName>
        <fullName evidence="8">Xylanolytic transcriptional activator regulatory domain-containing protein</fullName>
    </recommendedName>
</protein>
<proteinExistence type="predicted"/>
<feature type="domain" description="Xylanolytic transcriptional activator regulatory" evidence="8">
    <location>
        <begin position="222"/>
        <end position="301"/>
    </location>
</feature>
<dbReference type="GO" id="GO:0008270">
    <property type="term" value="F:zinc ion binding"/>
    <property type="evidence" value="ECO:0007669"/>
    <property type="project" value="InterPro"/>
</dbReference>
<evidence type="ECO:0000313" key="9">
    <source>
        <dbReference type="EMBL" id="RDW68871.1"/>
    </source>
</evidence>
<keyword evidence="1" id="KW-0479">Metal-binding</keyword>
<dbReference type="InterPro" id="IPR051615">
    <property type="entry name" value="Transcr_Regulatory_Elem"/>
</dbReference>
<gene>
    <name evidence="9" type="ORF">DSM5745_08631</name>
</gene>
<feature type="compositionally biased region" description="Polar residues" evidence="7">
    <location>
        <begin position="77"/>
        <end position="93"/>
    </location>
</feature>
<evidence type="ECO:0000256" key="1">
    <source>
        <dbReference type="ARBA" id="ARBA00022723"/>
    </source>
</evidence>
<name>A0A3D8R4L7_9EURO</name>
<dbReference type="RefSeq" id="XP_026600660.1">
    <property type="nucleotide sequence ID" value="XM_026750647.1"/>
</dbReference>
<evidence type="ECO:0000256" key="5">
    <source>
        <dbReference type="ARBA" id="ARBA00023163"/>
    </source>
</evidence>
<dbReference type="Pfam" id="PF04082">
    <property type="entry name" value="Fungal_trans"/>
    <property type="match status" value="1"/>
</dbReference>
<dbReference type="GeneID" id="38119001"/>
<evidence type="ECO:0000313" key="10">
    <source>
        <dbReference type="Proteomes" id="UP000256690"/>
    </source>
</evidence>
<evidence type="ECO:0000259" key="8">
    <source>
        <dbReference type="SMART" id="SM00906"/>
    </source>
</evidence>
<dbReference type="Proteomes" id="UP000256690">
    <property type="component" value="Unassembled WGS sequence"/>
</dbReference>
<dbReference type="InterPro" id="IPR007219">
    <property type="entry name" value="XnlR_reg_dom"/>
</dbReference>
<keyword evidence="10" id="KW-1185">Reference proteome</keyword>
<dbReference type="GO" id="GO:0003677">
    <property type="term" value="F:DNA binding"/>
    <property type="evidence" value="ECO:0007669"/>
    <property type="project" value="UniProtKB-KW"/>
</dbReference>